<feature type="chain" id="PRO_5043773454" description="Thioredoxin domain-containing protein" evidence="1">
    <location>
        <begin position="19"/>
        <end position="635"/>
    </location>
</feature>
<accession>A0AAU9JZ40</accession>
<dbReference type="AlphaFoldDB" id="A0AAU9JZ40"/>
<feature type="signal peptide" evidence="1">
    <location>
        <begin position="1"/>
        <end position="18"/>
    </location>
</feature>
<evidence type="ECO:0008006" key="4">
    <source>
        <dbReference type="Google" id="ProtNLM"/>
    </source>
</evidence>
<keyword evidence="3" id="KW-1185">Reference proteome</keyword>
<evidence type="ECO:0000313" key="2">
    <source>
        <dbReference type="EMBL" id="CAG9326988.1"/>
    </source>
</evidence>
<dbReference type="Gene3D" id="3.40.30.10">
    <property type="entry name" value="Glutaredoxin"/>
    <property type="match status" value="1"/>
</dbReference>
<dbReference type="InterPro" id="IPR052842">
    <property type="entry name" value="ER_Co-chaperone"/>
</dbReference>
<comment type="caution">
    <text evidence="2">The sequence shown here is derived from an EMBL/GenBank/DDBJ whole genome shotgun (WGS) entry which is preliminary data.</text>
</comment>
<evidence type="ECO:0000313" key="3">
    <source>
        <dbReference type="Proteomes" id="UP001162131"/>
    </source>
</evidence>
<evidence type="ECO:0000256" key="1">
    <source>
        <dbReference type="SAM" id="SignalP"/>
    </source>
</evidence>
<name>A0AAU9JZ40_9CILI</name>
<dbReference type="EMBL" id="CAJZBQ010000041">
    <property type="protein sequence ID" value="CAG9326988.1"/>
    <property type="molecule type" value="Genomic_DNA"/>
</dbReference>
<sequence>MALILLFAVACAAFFTDSSYIKTISKSEITKHIKDPDYLTGIVIYEREGERSQAFAEIIDSILDSYHNYIQLLAYDCTEDEVLCPQETKSMLPMFEIHVPSGYNPYSGKPIVELKKYSGPGALQNITDYLLENIPYLGLFLNRETEEYLYDPDINSVILFTKKNFVPLMYQGLSSLYRGRLNFYVSLANLTEYSRRYQIYNFPAVVVKTNKDIIKYTGKIAYDDIAEFLKNYAVQSKQVEKLVMQAEKTIPKLRIPDFIPIRLTADNFYTRLDKEKVNFVQFYKEKMISDWDRLLKEYAGVVTFILLNCTDASEYEIALDEHVKSFPSLYLYPPDNPNGYPLYLTDFPSIEIEIAKHLKFEMTQLSDYKLHDFIYKPGRDKRMGLIFLTEGQAPIHYKALAADPAFNHLVRFSIFKSGRQQLSDIFNPKKIPTMISIIRANETGELKIIEYSGEVNDYKIMFYFVDQMSLPMFYREDKKKVKTENDVKSWDKNRWRDECIGGVCVIGFFNGNAEDFPNELSVLKKASALMENRNLPYHFGWVDGACYPGLREIFDIHENNLPGLGAFLPAKKKIARLYGEFNSEDAIDFLENVLRNKFMGEERDKLYFPDVYCKTMEQKPKQRKKAKKEIGNEDL</sequence>
<gene>
    <name evidence="2" type="ORF">BSTOLATCC_MIC42247</name>
</gene>
<proteinExistence type="predicted"/>
<dbReference type="Proteomes" id="UP001162131">
    <property type="component" value="Unassembled WGS sequence"/>
</dbReference>
<dbReference type="PANTHER" id="PTHR45184">
    <property type="entry name" value="DNAJ PROTEIN ERDJ3A"/>
    <property type="match status" value="1"/>
</dbReference>
<dbReference type="InterPro" id="IPR036249">
    <property type="entry name" value="Thioredoxin-like_sf"/>
</dbReference>
<keyword evidence="1" id="KW-0732">Signal</keyword>
<dbReference type="SUPFAM" id="SSF52833">
    <property type="entry name" value="Thioredoxin-like"/>
    <property type="match status" value="3"/>
</dbReference>
<protein>
    <recommendedName>
        <fullName evidence="4">Thioredoxin domain-containing protein</fullName>
    </recommendedName>
</protein>
<reference evidence="2" key="1">
    <citation type="submission" date="2021-09" db="EMBL/GenBank/DDBJ databases">
        <authorList>
            <consortium name="AG Swart"/>
            <person name="Singh M."/>
            <person name="Singh A."/>
            <person name="Seah K."/>
            <person name="Emmerich C."/>
        </authorList>
    </citation>
    <scope>NUCLEOTIDE SEQUENCE</scope>
    <source>
        <strain evidence="2">ATCC30299</strain>
    </source>
</reference>
<dbReference type="CDD" id="cd02961">
    <property type="entry name" value="PDI_a_family"/>
    <property type="match status" value="1"/>
</dbReference>
<dbReference type="PANTHER" id="PTHR45184:SF2">
    <property type="entry name" value="CHROMOSOME UNDETERMINED SCAFFOLD_102, WHOLE GENOME SHOTGUN SEQUENCE"/>
    <property type="match status" value="1"/>
</dbReference>
<organism evidence="2 3">
    <name type="scientific">Blepharisma stoltei</name>
    <dbReference type="NCBI Taxonomy" id="1481888"/>
    <lineage>
        <taxon>Eukaryota</taxon>
        <taxon>Sar</taxon>
        <taxon>Alveolata</taxon>
        <taxon>Ciliophora</taxon>
        <taxon>Postciliodesmatophora</taxon>
        <taxon>Heterotrichea</taxon>
        <taxon>Heterotrichida</taxon>
        <taxon>Blepharismidae</taxon>
        <taxon>Blepharisma</taxon>
    </lineage>
</organism>